<comment type="caution">
    <text evidence="6">The sequence shown here is derived from an EMBL/GenBank/DDBJ whole genome shotgun (WGS) entry which is preliminary data.</text>
</comment>
<evidence type="ECO:0000256" key="5">
    <source>
        <dbReference type="HAMAP-Rule" id="MF_00527"/>
    </source>
</evidence>
<evidence type="ECO:0000256" key="3">
    <source>
        <dbReference type="ARBA" id="ARBA00022801"/>
    </source>
</evidence>
<gene>
    <name evidence="6" type="ORF">Q8A64_01345</name>
</gene>
<evidence type="ECO:0000256" key="1">
    <source>
        <dbReference type="ARBA" id="ARBA00009232"/>
    </source>
</evidence>
<evidence type="ECO:0000313" key="6">
    <source>
        <dbReference type="EMBL" id="MDQ9169046.1"/>
    </source>
</evidence>
<dbReference type="NCBIfam" id="TIGR00567">
    <property type="entry name" value="3mg"/>
    <property type="match status" value="1"/>
</dbReference>
<dbReference type="HAMAP" id="MF_00527">
    <property type="entry name" value="3MGH"/>
    <property type="match status" value="1"/>
</dbReference>
<dbReference type="RefSeq" id="WP_338434868.1">
    <property type="nucleotide sequence ID" value="NZ_JAUYVH010000001.1"/>
</dbReference>
<organism evidence="6 7">
    <name type="scientific">Keguizhuia sedimenti</name>
    <dbReference type="NCBI Taxonomy" id="3064264"/>
    <lineage>
        <taxon>Bacteria</taxon>
        <taxon>Pseudomonadati</taxon>
        <taxon>Pseudomonadota</taxon>
        <taxon>Betaproteobacteria</taxon>
        <taxon>Burkholderiales</taxon>
        <taxon>Oxalobacteraceae</taxon>
        <taxon>Keguizhuia</taxon>
    </lineage>
</organism>
<dbReference type="InterPro" id="IPR003180">
    <property type="entry name" value="MPG"/>
</dbReference>
<name>A0ABU1BJ54_9BURK</name>
<accession>A0ABU1BJ54</accession>
<dbReference type="EMBL" id="JAUYVH010000001">
    <property type="protein sequence ID" value="MDQ9169046.1"/>
    <property type="molecule type" value="Genomic_DNA"/>
</dbReference>
<keyword evidence="3 5" id="KW-0378">Hydrolase</keyword>
<dbReference type="Pfam" id="PF02245">
    <property type="entry name" value="Pur_DNA_glyco"/>
    <property type="match status" value="1"/>
</dbReference>
<dbReference type="InterPro" id="IPR011034">
    <property type="entry name" value="Formyl_transferase-like_C_sf"/>
</dbReference>
<evidence type="ECO:0000313" key="7">
    <source>
        <dbReference type="Proteomes" id="UP001225596"/>
    </source>
</evidence>
<dbReference type="PANTHER" id="PTHR10429:SF0">
    <property type="entry name" value="DNA-3-METHYLADENINE GLYCOSYLASE"/>
    <property type="match status" value="1"/>
</dbReference>
<dbReference type="EC" id="3.2.2.-" evidence="5"/>
<dbReference type="SUPFAM" id="SSF50486">
    <property type="entry name" value="FMT C-terminal domain-like"/>
    <property type="match status" value="1"/>
</dbReference>
<dbReference type="Proteomes" id="UP001225596">
    <property type="component" value="Unassembled WGS sequence"/>
</dbReference>
<reference evidence="6 7" key="1">
    <citation type="submission" date="2023-08" db="EMBL/GenBank/DDBJ databases">
        <title>Oxalobacteraceae gen .nov., isolated from river sludge outside the plant.</title>
        <authorList>
            <person name="Zhao S.Y."/>
        </authorList>
    </citation>
    <scope>NUCLEOTIDE SEQUENCE [LARGE SCALE GENOMIC DNA]</scope>
    <source>
        <strain evidence="6 7">R-40</strain>
    </source>
</reference>
<keyword evidence="2 5" id="KW-0227">DNA damage</keyword>
<evidence type="ECO:0000256" key="2">
    <source>
        <dbReference type="ARBA" id="ARBA00022763"/>
    </source>
</evidence>
<dbReference type="CDD" id="cd00540">
    <property type="entry name" value="AAG"/>
    <property type="match status" value="1"/>
</dbReference>
<dbReference type="PANTHER" id="PTHR10429">
    <property type="entry name" value="DNA-3-METHYLADENINE GLYCOSYLASE"/>
    <property type="match status" value="1"/>
</dbReference>
<dbReference type="InterPro" id="IPR036995">
    <property type="entry name" value="MPG_sf"/>
</dbReference>
<protein>
    <recommendedName>
        <fullName evidence="5">Putative 3-methyladenine DNA glycosylase</fullName>
        <ecNumber evidence="5">3.2.2.-</ecNumber>
    </recommendedName>
</protein>
<keyword evidence="7" id="KW-1185">Reference proteome</keyword>
<keyword evidence="4 5" id="KW-0234">DNA repair</keyword>
<sequence length="217" mass="24338">MKSKIGFFDELKNKKRFLALSWFVGRRLNVQRLNREFFARDTVAVAMDLLGTFLVQRVGGLEKIGKIVEVEAYLGAHDLAAHSSKGLTKRTRIMFGPPGFAYVYLIYGIHHCMNVVTEPEGCGTAVLIRAVEPVHNIFANTKGPGLVCKAMDINLSLNGHDLCSDDFYIASGIGNENFLQEDIRIIQRPRIGVAYAGKWADELLRFYIEGNPFISKR</sequence>
<comment type="similarity">
    <text evidence="1 5">Belongs to the DNA glycosylase MPG family.</text>
</comment>
<dbReference type="Gene3D" id="3.10.300.10">
    <property type="entry name" value="Methylpurine-DNA glycosylase (MPG)"/>
    <property type="match status" value="2"/>
</dbReference>
<evidence type="ECO:0000256" key="4">
    <source>
        <dbReference type="ARBA" id="ARBA00023204"/>
    </source>
</evidence>
<proteinExistence type="inferred from homology"/>